<feature type="binding site" evidence="2">
    <location>
        <position position="277"/>
    </location>
    <ligand>
        <name>FAD</name>
        <dbReference type="ChEBI" id="CHEBI:57692"/>
    </ligand>
</feature>
<dbReference type="InterPro" id="IPR000172">
    <property type="entry name" value="GMC_OxRdtase_N"/>
</dbReference>
<dbReference type="Gene3D" id="3.30.560.10">
    <property type="entry name" value="Glucose Oxidase, domain 3"/>
    <property type="match status" value="1"/>
</dbReference>
<dbReference type="InterPro" id="IPR012132">
    <property type="entry name" value="GMC_OxRdtase"/>
</dbReference>
<dbReference type="PROSITE" id="PS00623">
    <property type="entry name" value="GMC_OXRED_1"/>
    <property type="match status" value="1"/>
</dbReference>
<name>A0A9P0ANC7_BEMTA</name>
<proteinExistence type="inferred from homology"/>
<dbReference type="AlphaFoldDB" id="A0A9P0ANC7"/>
<dbReference type="InterPro" id="IPR036188">
    <property type="entry name" value="FAD/NAD-bd_sf"/>
</dbReference>
<dbReference type="EMBL" id="OU963869">
    <property type="protein sequence ID" value="CAH0394231.1"/>
    <property type="molecule type" value="Genomic_DNA"/>
</dbReference>
<dbReference type="PIRSF" id="PIRSF000137">
    <property type="entry name" value="Alcohol_oxidase"/>
    <property type="match status" value="1"/>
</dbReference>
<dbReference type="Pfam" id="PF05199">
    <property type="entry name" value="GMC_oxred_C"/>
    <property type="match status" value="1"/>
</dbReference>
<dbReference type="PROSITE" id="PS00624">
    <property type="entry name" value="GMC_OXRED_2"/>
    <property type="match status" value="1"/>
</dbReference>
<dbReference type="PANTHER" id="PTHR11552">
    <property type="entry name" value="GLUCOSE-METHANOL-CHOLINE GMC OXIDOREDUCTASE"/>
    <property type="match status" value="1"/>
</dbReference>
<dbReference type="GO" id="GO:0050660">
    <property type="term" value="F:flavin adenine dinucleotide binding"/>
    <property type="evidence" value="ECO:0007669"/>
    <property type="project" value="InterPro"/>
</dbReference>
<comment type="similarity">
    <text evidence="1 3">Belongs to the GMC oxidoreductase family.</text>
</comment>
<dbReference type="InterPro" id="IPR007867">
    <property type="entry name" value="GMC_OxRtase_C"/>
</dbReference>
<comment type="cofactor">
    <cofactor evidence="2">
        <name>FAD</name>
        <dbReference type="ChEBI" id="CHEBI:57692"/>
    </cofactor>
</comment>
<keyword evidence="7" id="KW-1185">Reference proteome</keyword>
<dbReference type="GO" id="GO:0016614">
    <property type="term" value="F:oxidoreductase activity, acting on CH-OH group of donors"/>
    <property type="evidence" value="ECO:0007669"/>
    <property type="project" value="InterPro"/>
</dbReference>
<feature type="domain" description="Glucose-methanol-choline oxidoreductase N-terminal" evidence="5">
    <location>
        <begin position="314"/>
        <end position="328"/>
    </location>
</feature>
<gene>
    <name evidence="6" type="ORF">BEMITA_LOCUS12555</name>
</gene>
<feature type="domain" description="Glucose-methanol-choline oxidoreductase N-terminal" evidence="4">
    <location>
        <begin position="137"/>
        <end position="160"/>
    </location>
</feature>
<keyword evidence="2 3" id="KW-0274">FAD</keyword>
<evidence type="ECO:0000256" key="1">
    <source>
        <dbReference type="ARBA" id="ARBA00010790"/>
    </source>
</evidence>
<dbReference type="Proteomes" id="UP001152759">
    <property type="component" value="Chromosome 8"/>
</dbReference>
<evidence type="ECO:0000259" key="4">
    <source>
        <dbReference type="PROSITE" id="PS00623"/>
    </source>
</evidence>
<dbReference type="Pfam" id="PF00732">
    <property type="entry name" value="GMC_oxred_N"/>
    <property type="match status" value="1"/>
</dbReference>
<keyword evidence="3" id="KW-0285">Flavoprotein</keyword>
<dbReference type="SUPFAM" id="SSF54373">
    <property type="entry name" value="FAD-linked reductases, C-terminal domain"/>
    <property type="match status" value="1"/>
</dbReference>
<dbReference type="Gene3D" id="3.50.50.60">
    <property type="entry name" value="FAD/NAD(P)-binding domain"/>
    <property type="match status" value="1"/>
</dbReference>
<reference evidence="6" key="1">
    <citation type="submission" date="2021-12" db="EMBL/GenBank/DDBJ databases">
        <authorList>
            <person name="King R."/>
        </authorList>
    </citation>
    <scope>NUCLEOTIDE SEQUENCE</scope>
</reference>
<evidence type="ECO:0000256" key="2">
    <source>
        <dbReference type="PIRSR" id="PIRSR000137-2"/>
    </source>
</evidence>
<organism evidence="6 7">
    <name type="scientific">Bemisia tabaci</name>
    <name type="common">Sweetpotato whitefly</name>
    <name type="synonym">Aleurodes tabaci</name>
    <dbReference type="NCBI Taxonomy" id="7038"/>
    <lineage>
        <taxon>Eukaryota</taxon>
        <taxon>Metazoa</taxon>
        <taxon>Ecdysozoa</taxon>
        <taxon>Arthropoda</taxon>
        <taxon>Hexapoda</taxon>
        <taxon>Insecta</taxon>
        <taxon>Pterygota</taxon>
        <taxon>Neoptera</taxon>
        <taxon>Paraneoptera</taxon>
        <taxon>Hemiptera</taxon>
        <taxon>Sternorrhyncha</taxon>
        <taxon>Aleyrodoidea</taxon>
        <taxon>Aleyrodidae</taxon>
        <taxon>Aleyrodinae</taxon>
        <taxon>Bemisia</taxon>
    </lineage>
</organism>
<dbReference type="PANTHER" id="PTHR11552:SF154">
    <property type="entry name" value="FI04917P"/>
    <property type="match status" value="1"/>
</dbReference>
<dbReference type="SUPFAM" id="SSF51905">
    <property type="entry name" value="FAD/NAD(P)-binding domain"/>
    <property type="match status" value="1"/>
</dbReference>
<sequence>MVHIGTVVISAIKAATGLVGGGKFLFLPTFLGALLYYNYDLYDPENRPINERNLYKEYDFIVIGGGSAGAVVANRLTEVPEWNTLLLEAGGHETELTDVPVLSLYLHGSKFDWKYKTQPQSTACGAMIDRRCRWTRGKVIGGSSVLNTMLYVRGNRRDYDNWAAMGNYGWDYESVLPYFKKSEDQRNPYLAKDTRHHATGGYLTVQDSPWNTPLGPAFLQAGEEMGYDIRDINGEKQTGYAFYQFTMRRGYRCSTAKAFLNPIRLRRNLHTALWSHVTRILIDPATKRAYGVEFIRDGKKQTVLAKREVILSAGAINSPQLLMLSGVGPAQHLAEKGIPLIHDSPGVGQNLMDHIAVGGLVFLLDHPISLVIGRIFNIHAAVRYAVLGDGPLTSSVGLETVAFITTKYGNVTDDWPDIEFMLTSSSTVSDGGTMVRKAHGLREEFYDEYLGDITNRDVFGVFPMILRPKSRGYLKLRSKDPLQYPLLYHNYLTHPDDVRVLREGVKAGLAIGETEAMKRFGARFHSRPVPGCKKFTPWTDDYWDCVIRQYTMTIYHMSGTAKMGPATDPGAVVDPKLRVYGVQGLRVIDASVMPAITSGNINAPVIMIGEKGADMVKAYWQGVGYANENRKRRRRRRRRRALATKYNSAALVRPARFDSRFRNETGC</sequence>
<evidence type="ECO:0000313" key="6">
    <source>
        <dbReference type="EMBL" id="CAH0394231.1"/>
    </source>
</evidence>
<feature type="binding site" evidence="2">
    <location>
        <position position="139"/>
    </location>
    <ligand>
        <name>FAD</name>
        <dbReference type="ChEBI" id="CHEBI:57692"/>
    </ligand>
</feature>
<evidence type="ECO:0000313" key="7">
    <source>
        <dbReference type="Proteomes" id="UP001152759"/>
    </source>
</evidence>
<accession>A0A9P0ANC7</accession>
<protein>
    <recommendedName>
        <fullName evidence="4 5">Glucose-methanol-choline oxidoreductase N-terminal domain-containing protein</fullName>
    </recommendedName>
</protein>
<evidence type="ECO:0000256" key="3">
    <source>
        <dbReference type="RuleBase" id="RU003968"/>
    </source>
</evidence>
<evidence type="ECO:0000259" key="5">
    <source>
        <dbReference type="PROSITE" id="PS00624"/>
    </source>
</evidence>